<name>A0A7U4JPP9_CLOSG</name>
<dbReference type="GO" id="GO:0008610">
    <property type="term" value="P:lipid biosynthetic process"/>
    <property type="evidence" value="ECO:0007669"/>
    <property type="project" value="TreeGrafter"/>
</dbReference>
<dbReference type="EMBL" id="SXCS01000005">
    <property type="protein sequence ID" value="NFR61800.1"/>
    <property type="molecule type" value="Genomic_DNA"/>
</dbReference>
<gene>
    <name evidence="3" type="primary">grsT</name>
    <name evidence="3" type="ORF">CLSPO_c23110</name>
    <name evidence="5" type="ORF">CRX47_08060</name>
    <name evidence="4" type="ORF">FDF70_09935</name>
</gene>
<dbReference type="Pfam" id="PF00975">
    <property type="entry name" value="Thioesterase"/>
    <property type="match status" value="1"/>
</dbReference>
<reference evidence="3" key="1">
    <citation type="submission" date="2014-08" db="EMBL/GenBank/DDBJ databases">
        <authorList>
            <person name="Kubiak A."/>
            <person name="Poehlein A."/>
            <person name="Daniel R."/>
            <person name="Minton N.P."/>
        </authorList>
    </citation>
    <scope>NUCLEOTIDE SEQUENCE</scope>
    <source>
        <strain evidence="3">NCIMB 10696</strain>
    </source>
</reference>
<proteinExistence type="inferred from homology"/>
<dbReference type="PANTHER" id="PTHR11487:SF0">
    <property type="entry name" value="S-ACYL FATTY ACID SYNTHASE THIOESTERASE, MEDIUM CHAIN"/>
    <property type="match status" value="1"/>
</dbReference>
<feature type="domain" description="Thioesterase" evidence="2">
    <location>
        <begin position="20"/>
        <end position="242"/>
    </location>
</feature>
<dbReference type="EC" id="3.1.2.-" evidence="3"/>
<evidence type="ECO:0000313" key="8">
    <source>
        <dbReference type="Proteomes" id="UP000486601"/>
    </source>
</evidence>
<dbReference type="Proteomes" id="UP000486601">
    <property type="component" value="Unassembled WGS sequence"/>
</dbReference>
<dbReference type="InterPro" id="IPR029058">
    <property type="entry name" value="AB_hydrolase_fold"/>
</dbReference>
<keyword evidence="7" id="KW-1185">Reference proteome</keyword>
<evidence type="ECO:0000313" key="6">
    <source>
        <dbReference type="Proteomes" id="UP000033052"/>
    </source>
</evidence>
<dbReference type="EMBL" id="PDLH01000007">
    <property type="protein sequence ID" value="PHG99808.1"/>
    <property type="molecule type" value="Genomic_DNA"/>
</dbReference>
<comment type="similarity">
    <text evidence="1">Belongs to the thioesterase family.</text>
</comment>
<evidence type="ECO:0000313" key="5">
    <source>
        <dbReference type="EMBL" id="PHG99808.1"/>
    </source>
</evidence>
<dbReference type="EMBL" id="CP009225">
    <property type="protein sequence ID" value="AKC63031.1"/>
    <property type="molecule type" value="Genomic_DNA"/>
</dbReference>
<dbReference type="InterPro" id="IPR012223">
    <property type="entry name" value="TEII"/>
</dbReference>
<dbReference type="Proteomes" id="UP000033052">
    <property type="component" value="Chromosome"/>
</dbReference>
<evidence type="ECO:0000313" key="7">
    <source>
        <dbReference type="Proteomes" id="UP000223854"/>
    </source>
</evidence>
<dbReference type="SUPFAM" id="SSF53474">
    <property type="entry name" value="alpha/beta-Hydrolases"/>
    <property type="match status" value="1"/>
</dbReference>
<dbReference type="Gene3D" id="3.40.50.1820">
    <property type="entry name" value="alpha/beta hydrolase"/>
    <property type="match status" value="1"/>
</dbReference>
<protein>
    <submittedName>
        <fullName evidence="3">Gramicidin S biosynthesis protein GrsT</fullName>
        <ecNumber evidence="3">3.1.2.-</ecNumber>
    </submittedName>
    <submittedName>
        <fullName evidence="4">Thioesterase</fullName>
    </submittedName>
</protein>
<evidence type="ECO:0000313" key="3">
    <source>
        <dbReference type="EMBL" id="AKC63031.1"/>
    </source>
</evidence>
<dbReference type="AlphaFoldDB" id="A0A7U4JPP9"/>
<evidence type="ECO:0000256" key="1">
    <source>
        <dbReference type="ARBA" id="ARBA00007169"/>
    </source>
</evidence>
<evidence type="ECO:0000313" key="4">
    <source>
        <dbReference type="EMBL" id="NFR61800.1"/>
    </source>
</evidence>
<dbReference type="RefSeq" id="WP_003496485.1">
    <property type="nucleotide sequence ID" value="NZ_CBCRVC010000004.1"/>
</dbReference>
<reference evidence="3 6" key="2">
    <citation type="journal article" date="2015" name="PLoS ONE">
        <title>A universal mariner transposon system for forward genetic studies in the genus clostridium.</title>
        <authorList>
            <person name="Zhang Y."/>
            <person name="Grosse-Honebrink A."/>
            <person name="Minton N.P."/>
        </authorList>
    </citation>
    <scope>NUCLEOTIDE SEQUENCE [LARGE SCALE GENOMIC DNA]</scope>
    <source>
        <strain evidence="3 6">NCIMB 10696</strain>
    </source>
</reference>
<dbReference type="KEGG" id="cld:CLSPO_c23110"/>
<sequence>MYGEQLFRVSYKNIDSECGRLFVFPYAGGGASVFRNWQKEFKDINVFAAQYPGREDRIAEDPIKNFHELLQEIFLSIIDFIPENNNYYFFGHSLGTKIIYELALKLKKEKNTVPRGIIVAGGRAPCFKEMNPIYNLNDEEFIKELKRFSGTPEKILANNELMNIFLPMLRADFQIDEKYENKVIEKLDCSILGLMGTEDSELTLDELMKWSEYTNKDFNCKKIEGGHMFINTNYIQVINCIKEFM</sequence>
<dbReference type="InterPro" id="IPR001031">
    <property type="entry name" value="Thioesterase"/>
</dbReference>
<dbReference type="PANTHER" id="PTHR11487">
    <property type="entry name" value="THIOESTERASE"/>
    <property type="match status" value="1"/>
</dbReference>
<dbReference type="GO" id="GO:0016787">
    <property type="term" value="F:hydrolase activity"/>
    <property type="evidence" value="ECO:0007669"/>
    <property type="project" value="UniProtKB-KW"/>
</dbReference>
<keyword evidence="3" id="KW-0378">Hydrolase</keyword>
<reference evidence="4 8" key="4">
    <citation type="submission" date="2019-04" db="EMBL/GenBank/DDBJ databases">
        <title>Genome sequencing of Clostridium botulinum Groups I-IV and Clostridium butyricum.</title>
        <authorList>
            <person name="Brunt J."/>
            <person name="Van Vliet A.H.M."/>
            <person name="Stringer S.C."/>
            <person name="Carter A.T."/>
            <person name="Peck M.W."/>
        </authorList>
    </citation>
    <scope>NUCLEOTIDE SEQUENCE [LARGE SCALE GENOMIC DNA]</scope>
    <source>
        <strain evidence="4 8">IFR 18/108</strain>
    </source>
</reference>
<organism evidence="3 6">
    <name type="scientific">Clostridium sporogenes</name>
    <dbReference type="NCBI Taxonomy" id="1509"/>
    <lineage>
        <taxon>Bacteria</taxon>
        <taxon>Bacillati</taxon>
        <taxon>Bacillota</taxon>
        <taxon>Clostridia</taxon>
        <taxon>Eubacteriales</taxon>
        <taxon>Clostridiaceae</taxon>
        <taxon>Clostridium</taxon>
    </lineage>
</organism>
<dbReference type="Proteomes" id="UP000223854">
    <property type="component" value="Unassembled WGS sequence"/>
</dbReference>
<evidence type="ECO:0000259" key="2">
    <source>
        <dbReference type="Pfam" id="PF00975"/>
    </source>
</evidence>
<reference evidence="5 7" key="3">
    <citation type="submission" date="2017-09" db="EMBL/GenBank/DDBJ databases">
        <title>FDA dAtabase for Regulatory Grade micrObial Sequences (FDA-ARGOS): Supporting development and validation of Infectious Disease Dx tests.</title>
        <authorList>
            <person name="Kerrigan L."/>
            <person name="Long C."/>
            <person name="Tallon L.J."/>
            <person name="Sadzewicz L."/>
            <person name="Ott S."/>
            <person name="Zhao X."/>
            <person name="Nagaraj S."/>
            <person name="Vavikolanu K."/>
            <person name="Aluvathingal J."/>
            <person name="Nadendla S."/>
            <person name="Sichtig H."/>
        </authorList>
    </citation>
    <scope>NUCLEOTIDE SEQUENCE [LARGE SCALE GENOMIC DNA]</scope>
    <source>
        <strain evidence="5 7">FDAARGOS_423</strain>
    </source>
</reference>
<accession>A0A7U4JPP9</accession>